<dbReference type="CDD" id="cd00130">
    <property type="entry name" value="PAS"/>
    <property type="match status" value="1"/>
</dbReference>
<dbReference type="Gene3D" id="3.30.450.20">
    <property type="entry name" value="PAS domain"/>
    <property type="match status" value="1"/>
</dbReference>
<dbReference type="KEGG" id="suls:Sdiek1_2483"/>
<feature type="domain" description="PAS" evidence="1">
    <location>
        <begin position="2"/>
        <end position="55"/>
    </location>
</feature>
<name>A0A1Y0HR44_9BACT</name>
<dbReference type="NCBIfam" id="TIGR00229">
    <property type="entry name" value="sensory_box"/>
    <property type="match status" value="1"/>
</dbReference>
<proteinExistence type="predicted"/>
<accession>A0A1Y0HR44</accession>
<evidence type="ECO:0000259" key="1">
    <source>
        <dbReference type="PROSITE" id="PS50112"/>
    </source>
</evidence>
<gene>
    <name evidence="2" type="ORF">Sdiek1_2483</name>
</gene>
<organism evidence="2 3">
    <name type="scientific">Sulfurospirillum diekertiae</name>
    <dbReference type="NCBI Taxonomy" id="1854492"/>
    <lineage>
        <taxon>Bacteria</taxon>
        <taxon>Pseudomonadati</taxon>
        <taxon>Campylobacterota</taxon>
        <taxon>Epsilonproteobacteria</taxon>
        <taxon>Campylobacterales</taxon>
        <taxon>Sulfurospirillaceae</taxon>
        <taxon>Sulfurospirillum</taxon>
    </lineage>
</organism>
<dbReference type="InterPro" id="IPR013767">
    <property type="entry name" value="PAS_fold"/>
</dbReference>
<evidence type="ECO:0000313" key="3">
    <source>
        <dbReference type="Proteomes" id="UP000196005"/>
    </source>
</evidence>
<dbReference type="EMBL" id="CP021416">
    <property type="protein sequence ID" value="ARU49633.1"/>
    <property type="molecule type" value="Genomic_DNA"/>
</dbReference>
<sequence>MKLEQYQSAIESSNIISKTDIFGIITFVNDEFCKISGYTKEELVGKNHNIVRHPDVPASTFKQLWQTILQKKRINQRLKI</sequence>
<dbReference type="PROSITE" id="PS50112">
    <property type="entry name" value="PAS"/>
    <property type="match status" value="1"/>
</dbReference>
<dbReference type="Pfam" id="PF00989">
    <property type="entry name" value="PAS"/>
    <property type="match status" value="1"/>
</dbReference>
<reference evidence="3" key="1">
    <citation type="submission" date="2017-05" db="EMBL/GenBank/DDBJ databases">
        <title>Dechlorination kinetics govern the competition between two new strains of the genus Sulfurospirillum.</title>
        <authorList>
            <person name="Buttet G.F."/>
            <person name="Murray A.M."/>
            <person name="Goris T."/>
            <person name="Burion M."/>
            <person name="Lin B."/>
            <person name="Rolle M."/>
            <person name="Maillard J."/>
        </authorList>
    </citation>
    <scope>NUCLEOTIDE SEQUENCE [LARGE SCALE GENOMIC DNA]</scope>
    <source>
        <strain evidence="3">SL2-1</strain>
    </source>
</reference>
<dbReference type="AlphaFoldDB" id="A0A1Y0HR44"/>
<dbReference type="SUPFAM" id="SSF55785">
    <property type="entry name" value="PYP-like sensor domain (PAS domain)"/>
    <property type="match status" value="1"/>
</dbReference>
<evidence type="ECO:0000313" key="2">
    <source>
        <dbReference type="EMBL" id="ARU49633.1"/>
    </source>
</evidence>
<dbReference type="Proteomes" id="UP000196005">
    <property type="component" value="Chromosome"/>
</dbReference>
<keyword evidence="2" id="KW-0675">Receptor</keyword>
<dbReference type="InterPro" id="IPR035965">
    <property type="entry name" value="PAS-like_dom_sf"/>
</dbReference>
<dbReference type="GO" id="GO:0006355">
    <property type="term" value="P:regulation of DNA-templated transcription"/>
    <property type="evidence" value="ECO:0007669"/>
    <property type="project" value="InterPro"/>
</dbReference>
<dbReference type="InterPro" id="IPR000014">
    <property type="entry name" value="PAS"/>
</dbReference>
<protein>
    <submittedName>
        <fullName evidence="2">Aerotaxis receptor</fullName>
    </submittedName>
</protein>
<dbReference type="SMART" id="SM00091">
    <property type="entry name" value="PAS"/>
    <property type="match status" value="1"/>
</dbReference>
<keyword evidence="3" id="KW-1185">Reference proteome</keyword>